<dbReference type="Proteomes" id="UP000188298">
    <property type="component" value="Chromosome"/>
</dbReference>
<gene>
    <name evidence="1" type="ORF">XJ32_01555</name>
</gene>
<proteinExistence type="predicted"/>
<evidence type="ECO:0000313" key="2">
    <source>
        <dbReference type="Proteomes" id="UP000188298"/>
    </source>
</evidence>
<dbReference type="Pfam" id="PF24175">
    <property type="entry name" value="SU10_adaptor"/>
    <property type="match status" value="1"/>
</dbReference>
<dbReference type="KEGG" id="hbl:XJ32_01555"/>
<dbReference type="RefSeq" id="WP_077388133.1">
    <property type="nucleotide sequence ID" value="NZ_CP019645.1"/>
</dbReference>
<reference evidence="1 2" key="1">
    <citation type="submission" date="2017-02" db="EMBL/GenBank/DDBJ databases">
        <title>Whole genome sequencing of Helicobacter bilis strain AAQJH.</title>
        <authorList>
            <person name="Conlan S."/>
            <person name="Thomas P.J."/>
            <person name="Mullikin J."/>
            <person name="Palmore T.N."/>
            <person name="Frank K.M."/>
            <person name="Segre J.A."/>
        </authorList>
    </citation>
    <scope>NUCLEOTIDE SEQUENCE [LARGE SCALE GENOMIC DNA]</scope>
    <source>
        <strain evidence="1 2">AAQJH</strain>
    </source>
</reference>
<name>A0A1Q2LEZ9_9HELI</name>
<accession>A0A1Q2LEZ9</accession>
<evidence type="ECO:0000313" key="1">
    <source>
        <dbReference type="EMBL" id="AQQ59003.1"/>
    </source>
</evidence>
<organism evidence="1 2">
    <name type="scientific">Helicobacter bilis</name>
    <dbReference type="NCBI Taxonomy" id="37372"/>
    <lineage>
        <taxon>Bacteria</taxon>
        <taxon>Pseudomonadati</taxon>
        <taxon>Campylobacterota</taxon>
        <taxon>Epsilonproteobacteria</taxon>
        <taxon>Campylobacterales</taxon>
        <taxon>Helicobacteraceae</taxon>
        <taxon>Helicobacter</taxon>
    </lineage>
</organism>
<dbReference type="AlphaFoldDB" id="A0A1Q2LEZ9"/>
<dbReference type="InterPro" id="IPR056209">
    <property type="entry name" value="SU10_adaptor"/>
</dbReference>
<sequence>MEVFTLLLEIRSRLHDEATQKWNDTEILDCLNLSYVNLARVLRLFLQQKEYKVEKDFIQDLPTNFLDVKNVIRNKKEIPILRAYQAKHIASGEYVSISNDKIVFNHAGDYVMTYYCYYKIVDKHDSFNLPLIANNALLFYAMYLLLQKKPSQNALQEVGFYRGLYESEIRELQRDMYRTHETRMLTSQYILL</sequence>
<dbReference type="EMBL" id="CP019645">
    <property type="protein sequence ID" value="AQQ59003.1"/>
    <property type="molecule type" value="Genomic_DNA"/>
</dbReference>
<protein>
    <submittedName>
        <fullName evidence="1">Uncharacterized protein</fullName>
    </submittedName>
</protein>